<feature type="transmembrane region" description="Helical" evidence="5">
    <location>
        <begin position="70"/>
        <end position="94"/>
    </location>
</feature>
<feature type="transmembrane region" description="Helical" evidence="5">
    <location>
        <begin position="240"/>
        <end position="263"/>
    </location>
</feature>
<evidence type="ECO:0000256" key="4">
    <source>
        <dbReference type="ARBA" id="ARBA00023136"/>
    </source>
</evidence>
<feature type="transmembrane region" description="Helical" evidence="5">
    <location>
        <begin position="203"/>
        <end position="220"/>
    </location>
</feature>
<dbReference type="RefSeq" id="WP_079412981.1">
    <property type="nucleotide sequence ID" value="NZ_MBTG01000012.1"/>
</dbReference>
<protein>
    <submittedName>
        <fullName evidence="7">Polysaccharide polymerase</fullName>
    </submittedName>
</protein>
<feature type="transmembrane region" description="Helical" evidence="5">
    <location>
        <begin position="396"/>
        <end position="411"/>
    </location>
</feature>
<dbReference type="Proteomes" id="UP000190626">
    <property type="component" value="Unassembled WGS sequence"/>
</dbReference>
<dbReference type="GO" id="GO:0016020">
    <property type="term" value="C:membrane"/>
    <property type="evidence" value="ECO:0007669"/>
    <property type="project" value="UniProtKB-SubCell"/>
</dbReference>
<keyword evidence="8" id="KW-1185">Reference proteome</keyword>
<dbReference type="InterPro" id="IPR051533">
    <property type="entry name" value="WaaL-like"/>
</dbReference>
<comment type="caution">
    <text evidence="7">The sequence shown here is derived from an EMBL/GenBank/DDBJ whole genome shotgun (WGS) entry which is preliminary data.</text>
</comment>
<feature type="transmembrane region" description="Helical" evidence="5">
    <location>
        <begin position="162"/>
        <end position="183"/>
    </location>
</feature>
<evidence type="ECO:0000256" key="3">
    <source>
        <dbReference type="ARBA" id="ARBA00022989"/>
    </source>
</evidence>
<dbReference type="InterPro" id="IPR007016">
    <property type="entry name" value="O-antigen_ligase-rel_domated"/>
</dbReference>
<evidence type="ECO:0000256" key="1">
    <source>
        <dbReference type="ARBA" id="ARBA00004141"/>
    </source>
</evidence>
<keyword evidence="4 5" id="KW-0472">Membrane</keyword>
<dbReference type="PANTHER" id="PTHR37422:SF17">
    <property type="entry name" value="O-ANTIGEN LIGASE"/>
    <property type="match status" value="1"/>
</dbReference>
<feature type="domain" description="O-antigen ligase-related" evidence="6">
    <location>
        <begin position="239"/>
        <end position="375"/>
    </location>
</feature>
<dbReference type="STRING" id="1469647.BC351_03555"/>
<feature type="transmembrane region" description="Helical" evidence="5">
    <location>
        <begin position="12"/>
        <end position="29"/>
    </location>
</feature>
<sequence length="446" mass="50143">MTELPIHVKKPVYYGIVFLIIAILMGVAAVYQPIISLMGMVVLLLLALSVHNPEIVSYPVLISTAISINYIITANVGGIEIISLYKLGILILLIPCMLQNGLRLKFVYPIAAFTIMLFLTIFFSDWHPKMTTSLTFKAFIGLTLPFFFLMIKWKRETAKRHIQILCLLPLISVATGIVLQLAHVYSFLNVEFTGAVRVQGANIAPHLAMLAFLGITIALMESKREPERAKFYYCTLASNFAILIATGTRGPILAMLAMVVYYFYDMVKAYIKGKLILIIPLVCSLALISGAVYVQWDNMTKRSFERETGTGIDLSGRTEAWTYFLKGVQDSPLAGRGLGAVTVANDGSLYEGFVVPHNEYIRFYYDAGYIGCIALFFSLFIVFVMIYRVVPPRIKIYYAAFILAFFLYSFSDNTLSTVQFIIPFCWYLNGLYIQSTTNPNKEEVIR</sequence>
<reference evidence="8" key="1">
    <citation type="submission" date="2016-07" db="EMBL/GenBank/DDBJ databases">
        <authorList>
            <person name="Florea S."/>
            <person name="Webb J.S."/>
            <person name="Jaromczyk J."/>
            <person name="Schardl C.L."/>
        </authorList>
    </citation>
    <scope>NUCLEOTIDE SEQUENCE [LARGE SCALE GENOMIC DNA]</scope>
    <source>
        <strain evidence="8">CY1</strain>
    </source>
</reference>
<keyword evidence="3 5" id="KW-1133">Transmembrane helix</keyword>
<accession>A0A1V4HKE3</accession>
<evidence type="ECO:0000259" key="6">
    <source>
        <dbReference type="Pfam" id="PF04932"/>
    </source>
</evidence>
<dbReference type="PANTHER" id="PTHR37422">
    <property type="entry name" value="TEICHURONIC ACID BIOSYNTHESIS PROTEIN TUAE"/>
    <property type="match status" value="1"/>
</dbReference>
<comment type="subcellular location">
    <subcellularLocation>
        <location evidence="1">Membrane</location>
        <topology evidence="1">Multi-pass membrane protein</topology>
    </subcellularLocation>
</comment>
<dbReference type="Pfam" id="PF04932">
    <property type="entry name" value="Wzy_C"/>
    <property type="match status" value="1"/>
</dbReference>
<evidence type="ECO:0000256" key="5">
    <source>
        <dbReference type="SAM" id="Phobius"/>
    </source>
</evidence>
<dbReference type="OrthoDB" id="2656099at2"/>
<evidence type="ECO:0000256" key="2">
    <source>
        <dbReference type="ARBA" id="ARBA00022692"/>
    </source>
</evidence>
<dbReference type="EMBL" id="MBTG01000012">
    <property type="protein sequence ID" value="OPH57608.1"/>
    <property type="molecule type" value="Genomic_DNA"/>
</dbReference>
<evidence type="ECO:0000313" key="7">
    <source>
        <dbReference type="EMBL" id="OPH57608.1"/>
    </source>
</evidence>
<feature type="transmembrane region" description="Helical" evidence="5">
    <location>
        <begin position="106"/>
        <end position="124"/>
    </location>
</feature>
<gene>
    <name evidence="7" type="ORF">BC351_03555</name>
</gene>
<feature type="transmembrane region" description="Helical" evidence="5">
    <location>
        <begin position="130"/>
        <end position="150"/>
    </location>
</feature>
<name>A0A1V4HKE3_9BACL</name>
<keyword evidence="2 5" id="KW-0812">Transmembrane</keyword>
<feature type="transmembrane region" description="Helical" evidence="5">
    <location>
        <begin position="367"/>
        <end position="390"/>
    </location>
</feature>
<proteinExistence type="predicted"/>
<organism evidence="7 8">
    <name type="scientific">Paenibacillus ferrarius</name>
    <dbReference type="NCBI Taxonomy" id="1469647"/>
    <lineage>
        <taxon>Bacteria</taxon>
        <taxon>Bacillati</taxon>
        <taxon>Bacillota</taxon>
        <taxon>Bacilli</taxon>
        <taxon>Bacillales</taxon>
        <taxon>Paenibacillaceae</taxon>
        <taxon>Paenibacillus</taxon>
    </lineage>
</organism>
<dbReference type="AlphaFoldDB" id="A0A1V4HKE3"/>
<evidence type="ECO:0000313" key="8">
    <source>
        <dbReference type="Proteomes" id="UP000190626"/>
    </source>
</evidence>
<feature type="transmembrane region" description="Helical" evidence="5">
    <location>
        <begin position="275"/>
        <end position="296"/>
    </location>
</feature>